<accession>A0A392NQS0</accession>
<dbReference type="InterPro" id="IPR003105">
    <property type="entry name" value="SRA_YDG"/>
</dbReference>
<dbReference type="InterPro" id="IPR036987">
    <property type="entry name" value="SRA-YDG_sf"/>
</dbReference>
<dbReference type="GO" id="GO:0003690">
    <property type="term" value="F:double-stranded DNA binding"/>
    <property type="evidence" value="ECO:0007669"/>
    <property type="project" value="TreeGrafter"/>
</dbReference>
<name>A0A392NQS0_9FABA</name>
<gene>
    <name evidence="5" type="ORF">A2U01_0022461</name>
</gene>
<dbReference type="GO" id="GO:0005634">
    <property type="term" value="C:nucleus"/>
    <property type="evidence" value="ECO:0007669"/>
    <property type="project" value="UniProtKB-SubCell"/>
</dbReference>
<dbReference type="GO" id="GO:0042054">
    <property type="term" value="F:histone methyltransferase activity"/>
    <property type="evidence" value="ECO:0007669"/>
    <property type="project" value="TreeGrafter"/>
</dbReference>
<dbReference type="InterPro" id="IPR051357">
    <property type="entry name" value="H3K9_HMTase_SUVAR3-9"/>
</dbReference>
<feature type="non-terminal residue" evidence="5">
    <location>
        <position position="1"/>
    </location>
</feature>
<dbReference type="Gene3D" id="2.30.280.10">
    <property type="entry name" value="SRA-YDG"/>
    <property type="match status" value="1"/>
</dbReference>
<keyword evidence="5" id="KW-0489">Methyltransferase</keyword>
<dbReference type="Proteomes" id="UP000265520">
    <property type="component" value="Unassembled WGS sequence"/>
</dbReference>
<reference evidence="5 6" key="1">
    <citation type="journal article" date="2018" name="Front. Plant Sci.">
        <title>Red Clover (Trifolium pratense) and Zigzag Clover (T. medium) - A Picture of Genomic Similarities and Differences.</title>
        <authorList>
            <person name="Dluhosova J."/>
            <person name="Istvanek J."/>
            <person name="Nedelnik J."/>
            <person name="Repkova J."/>
        </authorList>
    </citation>
    <scope>NUCLEOTIDE SEQUENCE [LARGE SCALE GENOMIC DNA]</scope>
    <source>
        <strain evidence="6">cv. 10/8</strain>
        <tissue evidence="5">Leaf</tissue>
    </source>
</reference>
<dbReference type="GO" id="GO:0032259">
    <property type="term" value="P:methylation"/>
    <property type="evidence" value="ECO:0007669"/>
    <property type="project" value="UniProtKB-KW"/>
</dbReference>
<dbReference type="PROSITE" id="PS51015">
    <property type="entry name" value="YDG"/>
    <property type="match status" value="1"/>
</dbReference>
<dbReference type="PANTHER" id="PTHR45660">
    <property type="entry name" value="HISTONE-LYSINE N-METHYLTRANSFERASE SETMAR"/>
    <property type="match status" value="1"/>
</dbReference>
<dbReference type="PANTHER" id="PTHR45660:SF3">
    <property type="entry name" value="HISTONE-LYSINE N-METHYLTRANSFERASE FAMILY MEMBER SUVH9"/>
    <property type="match status" value="1"/>
</dbReference>
<dbReference type="SUPFAM" id="SSF88697">
    <property type="entry name" value="PUA domain-like"/>
    <property type="match status" value="1"/>
</dbReference>
<protein>
    <submittedName>
        <fullName evidence="5">Histone-lysine N-methyltransferase family member SUVH9</fullName>
    </submittedName>
</protein>
<evidence type="ECO:0000259" key="4">
    <source>
        <dbReference type="PROSITE" id="PS51015"/>
    </source>
</evidence>
<dbReference type="EMBL" id="LXQA010046132">
    <property type="protein sequence ID" value="MCI01436.1"/>
    <property type="molecule type" value="Genomic_DNA"/>
</dbReference>
<sequence length="272" mass="30214">EERRLAEERRLVAEVALMEAEMRVGEDSNVGGASAGVDVETPIRRRGRVRNRIRGDMRAAALMRKRELWLYRDKRIVGPIPGVYVGDVFLFRMELCVVGLHMQIQAGIDYLPKSRCSNGEPIATSVIVSGGYEDDMELNDGDVIIYTGHGGQEKNSSRQICDQKLVGGNLALERSMHYGIEVRVIRGMKYEGSASGSGKVYVYDGLYRIVDCWFDVGKSGFGVYKYKLMRIEGQAKLGSAVLKEARDIKKSGVGKLLVASVWKLVLMVAFAL</sequence>
<evidence type="ECO:0000256" key="2">
    <source>
        <dbReference type="ARBA" id="ARBA00023242"/>
    </source>
</evidence>
<dbReference type="Pfam" id="PF02182">
    <property type="entry name" value="SAD_SRA"/>
    <property type="match status" value="1"/>
</dbReference>
<dbReference type="GO" id="GO:0000775">
    <property type="term" value="C:chromosome, centromeric region"/>
    <property type="evidence" value="ECO:0007669"/>
    <property type="project" value="UniProtKB-SubCell"/>
</dbReference>
<organism evidence="5 6">
    <name type="scientific">Trifolium medium</name>
    <dbReference type="NCBI Taxonomy" id="97028"/>
    <lineage>
        <taxon>Eukaryota</taxon>
        <taxon>Viridiplantae</taxon>
        <taxon>Streptophyta</taxon>
        <taxon>Embryophyta</taxon>
        <taxon>Tracheophyta</taxon>
        <taxon>Spermatophyta</taxon>
        <taxon>Magnoliopsida</taxon>
        <taxon>eudicotyledons</taxon>
        <taxon>Gunneridae</taxon>
        <taxon>Pentapetalae</taxon>
        <taxon>rosids</taxon>
        <taxon>fabids</taxon>
        <taxon>Fabales</taxon>
        <taxon>Fabaceae</taxon>
        <taxon>Papilionoideae</taxon>
        <taxon>50 kb inversion clade</taxon>
        <taxon>NPAAA clade</taxon>
        <taxon>Hologalegina</taxon>
        <taxon>IRL clade</taxon>
        <taxon>Trifolieae</taxon>
        <taxon>Trifolium</taxon>
    </lineage>
</organism>
<feature type="domain" description="YDG" evidence="4">
    <location>
        <begin position="78"/>
        <end position="230"/>
    </location>
</feature>
<evidence type="ECO:0000313" key="6">
    <source>
        <dbReference type="Proteomes" id="UP000265520"/>
    </source>
</evidence>
<dbReference type="SMART" id="SM00466">
    <property type="entry name" value="SRA"/>
    <property type="match status" value="1"/>
</dbReference>
<evidence type="ECO:0000256" key="3">
    <source>
        <dbReference type="PROSITE-ProRule" id="PRU00358"/>
    </source>
</evidence>
<keyword evidence="2 3" id="KW-0539">Nucleus</keyword>
<keyword evidence="6" id="KW-1185">Reference proteome</keyword>
<keyword evidence="5" id="KW-0808">Transferase</keyword>
<dbReference type="InterPro" id="IPR015947">
    <property type="entry name" value="PUA-like_sf"/>
</dbReference>
<proteinExistence type="predicted"/>
<evidence type="ECO:0000256" key="1">
    <source>
        <dbReference type="ARBA" id="ARBA00004584"/>
    </source>
</evidence>
<comment type="subcellular location">
    <subcellularLocation>
        <location evidence="1">Chromosome</location>
        <location evidence="1">Centromere</location>
    </subcellularLocation>
    <subcellularLocation>
        <location evidence="3">Nucleus</location>
    </subcellularLocation>
</comment>
<comment type="caution">
    <text evidence="5">The sequence shown here is derived from an EMBL/GenBank/DDBJ whole genome shotgun (WGS) entry which is preliminary data.</text>
</comment>
<dbReference type="AlphaFoldDB" id="A0A392NQS0"/>
<evidence type="ECO:0000313" key="5">
    <source>
        <dbReference type="EMBL" id="MCI01436.1"/>
    </source>
</evidence>